<evidence type="ECO:0000256" key="4">
    <source>
        <dbReference type="SAM" id="MobiDB-lite"/>
    </source>
</evidence>
<keyword evidence="7" id="KW-1185">Reference proteome</keyword>
<feature type="region of interest" description="Disordered" evidence="4">
    <location>
        <begin position="108"/>
        <end position="133"/>
    </location>
</feature>
<evidence type="ECO:0000259" key="5">
    <source>
        <dbReference type="Pfam" id="PF20147"/>
    </source>
</evidence>
<organism evidence="6 7">
    <name type="scientific">Gigaspora margarita</name>
    <dbReference type="NCBI Taxonomy" id="4874"/>
    <lineage>
        <taxon>Eukaryota</taxon>
        <taxon>Fungi</taxon>
        <taxon>Fungi incertae sedis</taxon>
        <taxon>Mucoromycota</taxon>
        <taxon>Glomeromycotina</taxon>
        <taxon>Glomeromycetes</taxon>
        <taxon>Diversisporales</taxon>
        <taxon>Gigasporaceae</taxon>
        <taxon>Gigaspora</taxon>
    </lineage>
</organism>
<protein>
    <submittedName>
        <fullName evidence="6">37851_t:CDS:1</fullName>
    </submittedName>
</protein>
<evidence type="ECO:0000256" key="2">
    <source>
        <dbReference type="ARBA" id="ARBA00004613"/>
    </source>
</evidence>
<dbReference type="Pfam" id="PF20147">
    <property type="entry name" value="Crinkler"/>
    <property type="match status" value="1"/>
</dbReference>
<accession>A0ABN7W5Z4</accession>
<evidence type="ECO:0000313" key="7">
    <source>
        <dbReference type="Proteomes" id="UP000789901"/>
    </source>
</evidence>
<evidence type="ECO:0000313" key="6">
    <source>
        <dbReference type="EMBL" id="CAG8815472.1"/>
    </source>
</evidence>
<keyword evidence="3" id="KW-0964">Secreted</keyword>
<proteinExistence type="predicted"/>
<comment type="subcellular location">
    <subcellularLocation>
        <location evidence="1">Host cell</location>
    </subcellularLocation>
    <subcellularLocation>
        <location evidence="2">Secreted</location>
    </subcellularLocation>
</comment>
<dbReference type="EMBL" id="CAJVQB010030389">
    <property type="protein sequence ID" value="CAG8815472.1"/>
    <property type="molecule type" value="Genomic_DNA"/>
</dbReference>
<sequence length="859" mass="98362">MNPENPEKLQIFCLVLGDTIWQSFPVEIEKKMTVGHLKDLIKKKKDPYYNHISADEFELWKVDIPISLENVDTIIYAEKISEYKGVRLLPNATMEAVFHKGPKNSSIHIIAQPPASNSDTTERQKNLSSSALGPNWNDASSIHSWMQKYPLKRGRNRVLLKPSEKTLSFLRDDTINILWHGDPLTKRNGIVGRFKSRNQKDKSLHPIPVLAGGPGTGKSRFLDEIERLIKQYAHGSDDEEIRNSFANMIIINTTYGNESPADEKDKMIDAQASLAIRILFSYFRPQHLDSGEFDFPAFRSLCKNSTISDVTLSIVLRVVYNDAMQMNQATSSNPLLVIVLGIDEFNKLHDIDKGISKRLIHAIGGMMCASPANIFFIPILAGTIEGPLEQFITGSMHKSLRLPLRLLEDNDVIEIGKAMKLFDNKYVSYHPYFRVSISDIGGHVRTSEYFYQAFTNMMQQRKDIYDVKIDDIMMTVKYTIGADYRLDSYSTWLTEALAKAILGLPVKKGDKIMLDDGFTSYQDLSSMGILNLILIEPTTGKCHIRIPYLWASLLVRSSNHAGMAYWKSMFDYDEPMYWQNFEEFNAKFWALRLSLFYLLGYKTIKLEELLKGAKFSRHFPEVEVVLHQNVKLCQLRHRYPVSDATTNKDKTVKNDDHTEVRHGYIFIDYLMNDDIEKYIGYVFLNAVGAPWDVFGFLNMTYHTNDGRSESGILCVVQQEKLTNIEAIKSIIIDQDLFDEEHKKVSEAMKHVPTKNWALLFLTNADTKNALSIKCKPNSALVSREQFQEFYGYTYASRAQFASANEIIYINMAPAESLKILGFTESERDIICLKRKESPLRNLDDLKNKIGMNDKRFKKL</sequence>
<reference evidence="6 7" key="1">
    <citation type="submission" date="2021-06" db="EMBL/GenBank/DDBJ databases">
        <authorList>
            <person name="Kallberg Y."/>
            <person name="Tangrot J."/>
            <person name="Rosling A."/>
        </authorList>
    </citation>
    <scope>NUCLEOTIDE SEQUENCE [LARGE SCALE GENOMIC DNA]</scope>
    <source>
        <strain evidence="6 7">120-4 pot B 10/14</strain>
    </source>
</reference>
<comment type="caution">
    <text evidence="6">The sequence shown here is derived from an EMBL/GenBank/DDBJ whole genome shotgun (WGS) entry which is preliminary data.</text>
</comment>
<feature type="non-terminal residue" evidence="6">
    <location>
        <position position="859"/>
    </location>
</feature>
<dbReference type="InterPro" id="IPR045379">
    <property type="entry name" value="Crinkler_N"/>
</dbReference>
<dbReference type="Proteomes" id="UP000789901">
    <property type="component" value="Unassembled WGS sequence"/>
</dbReference>
<evidence type="ECO:0000256" key="1">
    <source>
        <dbReference type="ARBA" id="ARBA00004340"/>
    </source>
</evidence>
<gene>
    <name evidence="6" type="ORF">GMARGA_LOCUS26300</name>
</gene>
<name>A0ABN7W5Z4_GIGMA</name>
<feature type="domain" description="Crinkler effector protein N-terminal" evidence="5">
    <location>
        <begin position="9"/>
        <end position="112"/>
    </location>
</feature>
<evidence type="ECO:0000256" key="3">
    <source>
        <dbReference type="ARBA" id="ARBA00022525"/>
    </source>
</evidence>